<comment type="similarity">
    <text evidence="8">Belongs to the acetylglutamate kinase family. ArgB subfamily.</text>
</comment>
<dbReference type="PRINTS" id="PR00474">
    <property type="entry name" value="GLU5KINASE"/>
</dbReference>
<dbReference type="InterPro" id="IPR004662">
    <property type="entry name" value="AcgluKinase_fam"/>
</dbReference>
<dbReference type="NCBIfam" id="TIGR00761">
    <property type="entry name" value="argB"/>
    <property type="match status" value="1"/>
</dbReference>
<dbReference type="InterPro" id="IPR036393">
    <property type="entry name" value="AceGlu_kinase-like_sf"/>
</dbReference>
<proteinExistence type="inferred from homology"/>
<dbReference type="GO" id="GO:0003991">
    <property type="term" value="F:acetylglutamate kinase activity"/>
    <property type="evidence" value="ECO:0007669"/>
    <property type="project" value="UniProtKB-UniRule"/>
</dbReference>
<dbReference type="HAMAP" id="MF_00082">
    <property type="entry name" value="ArgB"/>
    <property type="match status" value="1"/>
</dbReference>
<dbReference type="GO" id="GO:0005524">
    <property type="term" value="F:ATP binding"/>
    <property type="evidence" value="ECO:0007669"/>
    <property type="project" value="UniProtKB-UniRule"/>
</dbReference>
<dbReference type="InterPro" id="IPR041727">
    <property type="entry name" value="NAGK-C"/>
</dbReference>
<dbReference type="InterPro" id="IPR001057">
    <property type="entry name" value="Glu/AcGlu_kinase"/>
</dbReference>
<evidence type="ECO:0000256" key="2">
    <source>
        <dbReference type="ARBA" id="ARBA00022571"/>
    </source>
</evidence>
<dbReference type="GO" id="GO:0042450">
    <property type="term" value="P:L-arginine biosynthetic process via ornithine"/>
    <property type="evidence" value="ECO:0007669"/>
    <property type="project" value="UniProtKB-UniRule"/>
</dbReference>
<dbReference type="UniPathway" id="UPA00068">
    <property type="reaction ID" value="UER00107"/>
</dbReference>
<evidence type="ECO:0000256" key="6">
    <source>
        <dbReference type="ARBA" id="ARBA00022777"/>
    </source>
</evidence>
<comment type="function">
    <text evidence="8">Catalyzes the ATP-dependent phosphorylation of N-acetyl-L-glutamate.</text>
</comment>
<keyword evidence="2 8" id="KW-0055">Arginine biosynthesis</keyword>
<reference evidence="10" key="2">
    <citation type="submission" date="2019-04" db="EMBL/GenBank/DDBJ databases">
        <authorList>
            <person name="Pasella M."/>
        </authorList>
    </citation>
    <scope>NUCLEOTIDE SEQUENCE</scope>
    <source>
        <strain evidence="10">PD2950_6</strain>
    </source>
</reference>
<dbReference type="FunFam" id="3.40.1160.10:FF:000004">
    <property type="entry name" value="Acetylglutamate kinase"/>
    <property type="match status" value="1"/>
</dbReference>
<keyword evidence="7 8" id="KW-0067">ATP-binding</keyword>
<evidence type="ECO:0000256" key="7">
    <source>
        <dbReference type="ARBA" id="ARBA00022840"/>
    </source>
</evidence>
<keyword evidence="4 8" id="KW-0808">Transferase</keyword>
<dbReference type="PANTHER" id="PTHR23342:SF0">
    <property type="entry name" value="N-ACETYLGLUTAMATE SYNTHASE, MITOCHONDRIAL"/>
    <property type="match status" value="1"/>
</dbReference>
<dbReference type="InterPro" id="IPR001048">
    <property type="entry name" value="Asp/Glu/Uridylate_kinase"/>
</dbReference>
<name>A0A4D6WRY4_9FLOR</name>
<accession>A0A4D6WRY4</accession>
<feature type="binding site" evidence="8">
    <location>
        <begin position="56"/>
        <end position="57"/>
    </location>
    <ligand>
        <name>substrate</name>
    </ligand>
</feature>
<dbReference type="AlphaFoldDB" id="A0A4D6WRY4"/>
<dbReference type="EC" id="2.7.2.8" evidence="8"/>
<geneLocation type="plastid" evidence="10"/>
<dbReference type="SUPFAM" id="SSF53633">
    <property type="entry name" value="Carbamate kinase-like"/>
    <property type="match status" value="1"/>
</dbReference>
<comment type="pathway">
    <text evidence="1 8">Amino-acid biosynthesis; L-arginine biosynthesis; N(2)-acetyl-L-ornithine from L-glutamate: step 2/4.</text>
</comment>
<dbReference type="GO" id="GO:0005737">
    <property type="term" value="C:cytoplasm"/>
    <property type="evidence" value="ECO:0007669"/>
    <property type="project" value="InterPro"/>
</dbReference>
<dbReference type="CDD" id="cd04250">
    <property type="entry name" value="AAK_NAGK-C"/>
    <property type="match status" value="1"/>
</dbReference>
<gene>
    <name evidence="8 10" type="primary">argB</name>
</gene>
<feature type="site" description="Transition state stabilizer" evidence="8">
    <location>
        <position position="234"/>
    </location>
</feature>
<dbReference type="PIRSF" id="PIRSF000728">
    <property type="entry name" value="NAGK"/>
    <property type="match status" value="1"/>
</dbReference>
<keyword evidence="10" id="KW-0934">Plastid</keyword>
<dbReference type="Gene3D" id="3.40.1160.10">
    <property type="entry name" value="Acetylglutamate kinase-like"/>
    <property type="match status" value="1"/>
</dbReference>
<keyword evidence="5 8" id="KW-0547">Nucleotide-binding</keyword>
<feature type="binding site" evidence="8">
    <location>
        <position position="78"/>
    </location>
    <ligand>
        <name>substrate</name>
    </ligand>
</feature>
<dbReference type="EMBL" id="MK814658">
    <property type="protein sequence ID" value="QCI06614.1"/>
    <property type="molecule type" value="Genomic_DNA"/>
</dbReference>
<evidence type="ECO:0000313" key="10">
    <source>
        <dbReference type="EMBL" id="QCI06614.1"/>
    </source>
</evidence>
<keyword evidence="3 8" id="KW-0028">Amino-acid biosynthesis</keyword>
<evidence type="ECO:0000259" key="9">
    <source>
        <dbReference type="Pfam" id="PF00696"/>
    </source>
</evidence>
<comment type="catalytic activity">
    <reaction evidence="8">
        <text>N-acetyl-L-glutamate + ATP = N-acetyl-L-glutamyl 5-phosphate + ADP</text>
        <dbReference type="Rhea" id="RHEA:14629"/>
        <dbReference type="ChEBI" id="CHEBI:30616"/>
        <dbReference type="ChEBI" id="CHEBI:44337"/>
        <dbReference type="ChEBI" id="CHEBI:57936"/>
        <dbReference type="ChEBI" id="CHEBI:456216"/>
        <dbReference type="EC" id="2.7.2.8"/>
    </reaction>
</comment>
<feature type="site" description="Transition state stabilizer" evidence="8">
    <location>
        <position position="21"/>
    </location>
</feature>
<organism evidence="10">
    <name type="scientific">Erythroglossum lusitanicum</name>
    <dbReference type="NCBI Taxonomy" id="2575615"/>
    <lineage>
        <taxon>Eukaryota</taxon>
        <taxon>Rhodophyta</taxon>
        <taxon>Florideophyceae</taxon>
        <taxon>Rhodymeniophycidae</taxon>
        <taxon>Ceramiales</taxon>
        <taxon>Delesseriaceae</taxon>
        <taxon>Erythroglossum</taxon>
    </lineage>
</organism>
<keyword evidence="6 8" id="KW-0418">Kinase</keyword>
<evidence type="ECO:0000256" key="8">
    <source>
        <dbReference type="HAMAP-Rule" id="MF_00082"/>
    </source>
</evidence>
<dbReference type="InterPro" id="IPR037528">
    <property type="entry name" value="ArgB"/>
</dbReference>
<evidence type="ECO:0000256" key="4">
    <source>
        <dbReference type="ARBA" id="ARBA00022679"/>
    </source>
</evidence>
<evidence type="ECO:0000256" key="3">
    <source>
        <dbReference type="ARBA" id="ARBA00022605"/>
    </source>
</evidence>
<protein>
    <recommendedName>
        <fullName evidence="8">Acetylglutamate kinase</fullName>
        <ecNumber evidence="8">2.7.2.8</ecNumber>
    </recommendedName>
    <alternativeName>
        <fullName evidence="8">N-acetyl-L-glutamate 5-phosphotransferase</fullName>
    </alternativeName>
    <alternativeName>
        <fullName evidence="8">NAG kinase</fullName>
        <shortName evidence="8">NAGK</shortName>
    </alternativeName>
</protein>
<evidence type="ECO:0000256" key="1">
    <source>
        <dbReference type="ARBA" id="ARBA00004828"/>
    </source>
</evidence>
<feature type="binding site" evidence="8">
    <location>
        <position position="171"/>
    </location>
    <ligand>
        <name>substrate</name>
    </ligand>
</feature>
<feature type="domain" description="Aspartate/glutamate/uridylate kinase" evidence="9">
    <location>
        <begin position="17"/>
        <end position="253"/>
    </location>
</feature>
<dbReference type="Pfam" id="PF00696">
    <property type="entry name" value="AA_kinase"/>
    <property type="match status" value="1"/>
</dbReference>
<dbReference type="PANTHER" id="PTHR23342">
    <property type="entry name" value="N-ACETYLGLUTAMATE SYNTHASE"/>
    <property type="match status" value="1"/>
</dbReference>
<reference evidence="10" key="1">
    <citation type="journal article" date="2019" name="Mol. Phylogenet. Evol.">
        <title>Morphological evolution and classification of the red algal order Ceramiales inferred using plastid phylogenomics.</title>
        <authorList>
            <person name="Diaz-Tapia P."/>
            <person name="Pasella M.M."/>
            <person name="Verbruggen H."/>
            <person name="Maggs C.A."/>
        </authorList>
    </citation>
    <scope>NUCLEOTIDE SEQUENCE</scope>
    <source>
        <strain evidence="10">PD2950_6</strain>
    </source>
</reference>
<evidence type="ECO:0000256" key="5">
    <source>
        <dbReference type="ARBA" id="ARBA00022741"/>
    </source>
</evidence>
<sequence>MKNQDILLFKQKYYNSIFVIKYGGSVMKDNNLRLKVIEDLALLYSLGIKLILVHGGGPFINDWLLKFNIEPKFKNGIRITDYKTMEIVEMVLSGQVNKQLVSLLCNKNILAVGLSGKDSNLIKASPKFHSSNNFVGNVDFIDNKILNLLLSNNYVPVVASVATDFNNQTYNINADTVAGAIAKSVKAEKLILLTDTPGIMSNLYDSSTLFKTLTISEVNKLKTSKIISGGMLPKVDCCIDALLNNIRSTHIIDGRVEHSLLYEILTLDRLGSMIVLD</sequence>